<keyword evidence="3" id="KW-1185">Reference proteome</keyword>
<dbReference type="Proteomes" id="UP000515788">
    <property type="component" value="Chromosome 6"/>
</dbReference>
<feature type="region of interest" description="Disordered" evidence="1">
    <location>
        <begin position="1"/>
        <end position="76"/>
    </location>
</feature>
<dbReference type="OrthoDB" id="4036164at2759"/>
<evidence type="ECO:0000313" key="2">
    <source>
        <dbReference type="EMBL" id="QLL34077.1"/>
    </source>
</evidence>
<dbReference type="AlphaFoldDB" id="A0A7G3ZKP1"/>
<feature type="compositionally biased region" description="Basic and acidic residues" evidence="1">
    <location>
        <begin position="57"/>
        <end position="68"/>
    </location>
</feature>
<sequence length="253" mass="29126">MPRKNKRPVFGEDDSESESTGDGFKAYLSKKSLQSSKRAKSPQALAVAKSSLDEDESKGLKRPQETEQRSSFMEGLLKAKRQREMDRLHSQAIRNTFENELQKKNDSPDQSFITEGYKVKRTEYDQAELRAAEEDEYHNDDKLHGGSSRALALQMLMRDAPPAEDSEAAPEEACSEKNVAKVPPIFENDIYHSEPSKMRRSVVEANHSVESLIKLRPEEKQSCIREFLRSTKSMQEIKLHIEKYYERQSVRKR</sequence>
<proteinExistence type="predicted"/>
<organism evidence="2 3">
    <name type="scientific">Torulaspora globosa</name>
    <dbReference type="NCBI Taxonomy" id="48254"/>
    <lineage>
        <taxon>Eukaryota</taxon>
        <taxon>Fungi</taxon>
        <taxon>Dikarya</taxon>
        <taxon>Ascomycota</taxon>
        <taxon>Saccharomycotina</taxon>
        <taxon>Saccharomycetes</taxon>
        <taxon>Saccharomycetales</taxon>
        <taxon>Saccharomycetaceae</taxon>
        <taxon>Torulaspora</taxon>
    </lineage>
</organism>
<evidence type="ECO:0000313" key="3">
    <source>
        <dbReference type="Proteomes" id="UP000515788"/>
    </source>
</evidence>
<accession>A0A7G3ZKP1</accession>
<name>A0A7G3ZKP1_9SACH</name>
<evidence type="ECO:0008006" key="4">
    <source>
        <dbReference type="Google" id="ProtNLM"/>
    </source>
</evidence>
<dbReference type="GeneID" id="59327292"/>
<dbReference type="KEGG" id="tgb:HG536_0F04020"/>
<reference evidence="2 3" key="1">
    <citation type="submission" date="2020-06" db="EMBL/GenBank/DDBJ databases">
        <title>The yeast mating-type switching endonuclease HO is a domesticated member of an unorthodox homing genetic element family.</title>
        <authorList>
            <person name="Coughlan A.Y."/>
            <person name="Lombardi L."/>
            <person name="Braun-Galleani S."/>
            <person name="Martos A.R."/>
            <person name="Galeote V."/>
            <person name="Bigey F."/>
            <person name="Dequin S."/>
            <person name="Byrne K.P."/>
            <person name="Wolfe K.H."/>
        </authorList>
    </citation>
    <scope>NUCLEOTIDE SEQUENCE [LARGE SCALE GENOMIC DNA]</scope>
    <source>
        <strain evidence="2 3">CBS764</strain>
    </source>
</reference>
<protein>
    <recommendedName>
        <fullName evidence="4">Nuclear speckle splicing regulatory protein 1 N-terminal domain-containing protein</fullName>
    </recommendedName>
</protein>
<evidence type="ECO:0000256" key="1">
    <source>
        <dbReference type="SAM" id="MobiDB-lite"/>
    </source>
</evidence>
<dbReference type="RefSeq" id="XP_037140751.1">
    <property type="nucleotide sequence ID" value="XM_037284855.1"/>
</dbReference>
<dbReference type="EMBL" id="CP059251">
    <property type="protein sequence ID" value="QLL34077.1"/>
    <property type="molecule type" value="Genomic_DNA"/>
</dbReference>
<gene>
    <name evidence="2" type="ORF">HG536_0F04020</name>
</gene>
<feature type="region of interest" description="Disordered" evidence="1">
    <location>
        <begin position="98"/>
        <end position="117"/>
    </location>
</feature>